<dbReference type="SUPFAM" id="SSF55729">
    <property type="entry name" value="Acyl-CoA N-acyltransferases (Nat)"/>
    <property type="match status" value="1"/>
</dbReference>
<name>A0A1H3LYW4_9RHOB</name>
<dbReference type="InterPro" id="IPR000182">
    <property type="entry name" value="GNAT_dom"/>
</dbReference>
<dbReference type="Pfam" id="PF13302">
    <property type="entry name" value="Acetyltransf_3"/>
    <property type="match status" value="1"/>
</dbReference>
<proteinExistence type="predicted"/>
<dbReference type="RefSeq" id="WP_089892319.1">
    <property type="nucleotide sequence ID" value="NZ_CALJFH010000013.1"/>
</dbReference>
<gene>
    <name evidence="2" type="ORF">SAMN05444486_103242</name>
</gene>
<dbReference type="Gene3D" id="3.40.630.30">
    <property type="match status" value="1"/>
</dbReference>
<dbReference type="Proteomes" id="UP000199026">
    <property type="component" value="Unassembled WGS sequence"/>
</dbReference>
<dbReference type="EMBL" id="FNPR01000003">
    <property type="protein sequence ID" value="SDY69188.1"/>
    <property type="molecule type" value="Genomic_DNA"/>
</dbReference>
<protein>
    <submittedName>
        <fullName evidence="2">Protein N-acetyltransferase, RimJ/RimL family</fullName>
    </submittedName>
</protein>
<dbReference type="InterPro" id="IPR016181">
    <property type="entry name" value="Acyl_CoA_acyltransferase"/>
</dbReference>
<dbReference type="PANTHER" id="PTHR43792:SF1">
    <property type="entry name" value="N-ACETYLTRANSFERASE DOMAIN-CONTAINING PROTEIN"/>
    <property type="match status" value="1"/>
</dbReference>
<dbReference type="GeneID" id="78125193"/>
<evidence type="ECO:0000313" key="3">
    <source>
        <dbReference type="Proteomes" id="UP000199026"/>
    </source>
</evidence>
<reference evidence="2 3" key="1">
    <citation type="submission" date="2016-10" db="EMBL/GenBank/DDBJ databases">
        <authorList>
            <person name="de Groot N.N."/>
        </authorList>
    </citation>
    <scope>NUCLEOTIDE SEQUENCE [LARGE SCALE GENOMIC DNA]</scope>
    <source>
        <strain evidence="2 3">DSM 24677</strain>
    </source>
</reference>
<feature type="domain" description="N-acetyltransferase" evidence="1">
    <location>
        <begin position="13"/>
        <end position="148"/>
    </location>
</feature>
<sequence>MSAPLIPVIETERLRLRGPKVNDLAPLTAFFETEGSAFVGGPMSAGATQTAMLSTIGSWALYGYGLWHVAIRATDRFIGWVGLLPRADKPEPSFAGAIMTADQRQGYALEAGRAALSHLTGQMNRFAPVTYIDAKNVPSLRAASQLGFAQEAADEAEITLRYVGRAA</sequence>
<dbReference type="OrthoDB" id="6293260at2"/>
<dbReference type="InterPro" id="IPR051531">
    <property type="entry name" value="N-acetyltransferase"/>
</dbReference>
<dbReference type="STRING" id="576131.SAMN05444486_103242"/>
<evidence type="ECO:0000259" key="1">
    <source>
        <dbReference type="Pfam" id="PF13302"/>
    </source>
</evidence>
<dbReference type="AlphaFoldDB" id="A0A1H3LYW4"/>
<evidence type="ECO:0000313" key="2">
    <source>
        <dbReference type="EMBL" id="SDY69188.1"/>
    </source>
</evidence>
<keyword evidence="3" id="KW-1185">Reference proteome</keyword>
<dbReference type="GO" id="GO:0016747">
    <property type="term" value="F:acyltransferase activity, transferring groups other than amino-acyl groups"/>
    <property type="evidence" value="ECO:0007669"/>
    <property type="project" value="InterPro"/>
</dbReference>
<organism evidence="2 3">
    <name type="scientific">Lentibacter algarum</name>
    <dbReference type="NCBI Taxonomy" id="576131"/>
    <lineage>
        <taxon>Bacteria</taxon>
        <taxon>Pseudomonadati</taxon>
        <taxon>Pseudomonadota</taxon>
        <taxon>Alphaproteobacteria</taxon>
        <taxon>Rhodobacterales</taxon>
        <taxon>Roseobacteraceae</taxon>
        <taxon>Lentibacter</taxon>
    </lineage>
</organism>
<accession>A0A1H3LYW4</accession>
<keyword evidence="2" id="KW-0808">Transferase</keyword>
<dbReference type="PANTHER" id="PTHR43792">
    <property type="entry name" value="GNAT FAMILY, PUTATIVE (AFU_ORTHOLOGUE AFUA_3G00765)-RELATED-RELATED"/>
    <property type="match status" value="1"/>
</dbReference>